<evidence type="ECO:0000313" key="3">
    <source>
        <dbReference type="WBParaSite" id="ACAC_0000880701-mRNA-1"/>
    </source>
</evidence>
<reference evidence="3" key="2">
    <citation type="submission" date="2017-02" db="UniProtKB">
        <authorList>
            <consortium name="WormBaseParasite"/>
        </authorList>
    </citation>
    <scope>IDENTIFICATION</scope>
</reference>
<evidence type="ECO:0000256" key="1">
    <source>
        <dbReference type="SAM" id="MobiDB-lite"/>
    </source>
</evidence>
<dbReference type="Proteomes" id="UP000035642">
    <property type="component" value="Unassembled WGS sequence"/>
</dbReference>
<organism evidence="2 3">
    <name type="scientific">Angiostrongylus cantonensis</name>
    <name type="common">Rat lungworm</name>
    <dbReference type="NCBI Taxonomy" id="6313"/>
    <lineage>
        <taxon>Eukaryota</taxon>
        <taxon>Metazoa</taxon>
        <taxon>Ecdysozoa</taxon>
        <taxon>Nematoda</taxon>
        <taxon>Chromadorea</taxon>
        <taxon>Rhabditida</taxon>
        <taxon>Rhabditina</taxon>
        <taxon>Rhabditomorpha</taxon>
        <taxon>Strongyloidea</taxon>
        <taxon>Metastrongylidae</taxon>
        <taxon>Angiostrongylus</taxon>
    </lineage>
</organism>
<feature type="compositionally biased region" description="Basic and acidic residues" evidence="1">
    <location>
        <begin position="8"/>
        <end position="32"/>
    </location>
</feature>
<name>A0A0K0DDJ9_ANGCA</name>
<evidence type="ECO:0000313" key="2">
    <source>
        <dbReference type="Proteomes" id="UP000035642"/>
    </source>
</evidence>
<accession>A0A0K0DDJ9</accession>
<sequence>MGNPGHLAGDDRAGEAITDEGREREDASAASAHDSRAEFLQWQFSSAEVLKLGSSAGFDAVLTNYVKRSRA</sequence>
<reference evidence="2" key="1">
    <citation type="submission" date="2012-09" db="EMBL/GenBank/DDBJ databases">
        <authorList>
            <person name="Martin A.A."/>
        </authorList>
    </citation>
    <scope>NUCLEOTIDE SEQUENCE</scope>
</reference>
<dbReference type="AlphaFoldDB" id="A0A0K0DDJ9"/>
<keyword evidence="2" id="KW-1185">Reference proteome</keyword>
<proteinExistence type="predicted"/>
<dbReference type="WBParaSite" id="ACAC_0000880701-mRNA-1">
    <property type="protein sequence ID" value="ACAC_0000880701-mRNA-1"/>
    <property type="gene ID" value="ACAC_0000880701"/>
</dbReference>
<protein>
    <submittedName>
        <fullName evidence="3">SAM-dependent methyltransferase</fullName>
    </submittedName>
</protein>
<feature type="region of interest" description="Disordered" evidence="1">
    <location>
        <begin position="1"/>
        <end position="32"/>
    </location>
</feature>